<keyword evidence="4" id="KW-0493">Microtubule</keyword>
<name>A0A7S0SCK8_9CHLO</name>
<dbReference type="GO" id="GO:0005874">
    <property type="term" value="C:microtubule"/>
    <property type="evidence" value="ECO:0007669"/>
    <property type="project" value="UniProtKB-KW"/>
</dbReference>
<accession>A0A7S0SCK8</accession>
<gene>
    <name evidence="8" type="ORF">MANT1106_LOCUS3511</name>
</gene>
<organism evidence="8">
    <name type="scientific">Mantoniella antarctica</name>
    <dbReference type="NCBI Taxonomy" id="81844"/>
    <lineage>
        <taxon>Eukaryota</taxon>
        <taxon>Viridiplantae</taxon>
        <taxon>Chlorophyta</taxon>
        <taxon>Mamiellophyceae</taxon>
        <taxon>Mamiellales</taxon>
        <taxon>Mamiellaceae</taxon>
        <taxon>Mantoniella</taxon>
    </lineage>
</organism>
<evidence type="ECO:0000256" key="4">
    <source>
        <dbReference type="ARBA" id="ARBA00022701"/>
    </source>
</evidence>
<protein>
    <recommendedName>
        <fullName evidence="7">Gamma tubulin complex component C-terminal domain-containing protein</fullName>
    </recommendedName>
</protein>
<evidence type="ECO:0000313" key="8">
    <source>
        <dbReference type="EMBL" id="CAD8700829.1"/>
    </source>
</evidence>
<dbReference type="GO" id="GO:0043015">
    <property type="term" value="F:gamma-tubulin binding"/>
    <property type="evidence" value="ECO:0007669"/>
    <property type="project" value="InterPro"/>
</dbReference>
<evidence type="ECO:0000256" key="1">
    <source>
        <dbReference type="ARBA" id="ARBA00004245"/>
    </source>
</evidence>
<evidence type="ECO:0000259" key="7">
    <source>
        <dbReference type="Pfam" id="PF04130"/>
    </source>
</evidence>
<sequence>MRRLSLLSSEFRHFVSAVETHVGGQVHGIASASLAARLRFPAIGRPAVKGGRGSGGGGGGSGGSRISEGTERRDSAAFGPILVGGGIHGNSGGGGSGGGCSRGRGGHKGGGAGVPRPTDLYELRAALVSHAAAVHDACLLSSRDAPLLRTIDAALQLALDFRATMRRAPPDRLLADGAMYAAVQALHARFKTAARGVCRRLREAAADTGGALGGVSPAHAAALLGQLDYNCSYLGMD</sequence>
<comment type="subcellular location">
    <subcellularLocation>
        <location evidence="1">Cytoplasm</location>
        <location evidence="1">Cytoskeleton</location>
    </subcellularLocation>
</comment>
<dbReference type="Gene3D" id="1.20.120.1900">
    <property type="entry name" value="Gamma-tubulin complex, C-terminal domain"/>
    <property type="match status" value="1"/>
</dbReference>
<dbReference type="EMBL" id="HBFC01006263">
    <property type="protein sequence ID" value="CAD8700829.1"/>
    <property type="molecule type" value="Transcribed_RNA"/>
</dbReference>
<evidence type="ECO:0000256" key="3">
    <source>
        <dbReference type="ARBA" id="ARBA00022490"/>
    </source>
</evidence>
<dbReference type="InterPro" id="IPR040457">
    <property type="entry name" value="GCP_C"/>
</dbReference>
<feature type="compositionally biased region" description="Gly residues" evidence="6">
    <location>
        <begin position="88"/>
        <end position="113"/>
    </location>
</feature>
<feature type="region of interest" description="Disordered" evidence="6">
    <location>
        <begin position="45"/>
        <end position="71"/>
    </location>
</feature>
<feature type="domain" description="Gamma tubulin complex component C-terminal" evidence="7">
    <location>
        <begin position="8"/>
        <end position="231"/>
    </location>
</feature>
<feature type="compositionally biased region" description="Gly residues" evidence="6">
    <location>
        <begin position="50"/>
        <end position="63"/>
    </location>
</feature>
<dbReference type="Pfam" id="PF04130">
    <property type="entry name" value="GCP_C_terminal"/>
    <property type="match status" value="1"/>
</dbReference>
<dbReference type="AlphaFoldDB" id="A0A7S0SCK8"/>
<proteinExistence type="inferred from homology"/>
<keyword evidence="3" id="KW-0963">Cytoplasm</keyword>
<evidence type="ECO:0000256" key="6">
    <source>
        <dbReference type="SAM" id="MobiDB-lite"/>
    </source>
</evidence>
<feature type="region of interest" description="Disordered" evidence="6">
    <location>
        <begin position="88"/>
        <end position="114"/>
    </location>
</feature>
<evidence type="ECO:0000256" key="5">
    <source>
        <dbReference type="ARBA" id="ARBA00023212"/>
    </source>
</evidence>
<reference evidence="8" key="1">
    <citation type="submission" date="2021-01" db="EMBL/GenBank/DDBJ databases">
        <authorList>
            <person name="Corre E."/>
            <person name="Pelletier E."/>
            <person name="Niang G."/>
            <person name="Scheremetjew M."/>
            <person name="Finn R."/>
            <person name="Kale V."/>
            <person name="Holt S."/>
            <person name="Cochrane G."/>
            <person name="Meng A."/>
            <person name="Brown T."/>
            <person name="Cohen L."/>
        </authorList>
    </citation>
    <scope>NUCLEOTIDE SEQUENCE</scope>
    <source>
        <strain evidence="8">SL-175</strain>
    </source>
</reference>
<comment type="similarity">
    <text evidence="2">Belongs to the TUBGCP family.</text>
</comment>
<evidence type="ECO:0000256" key="2">
    <source>
        <dbReference type="ARBA" id="ARBA00010337"/>
    </source>
</evidence>
<dbReference type="InterPro" id="IPR042241">
    <property type="entry name" value="GCP_C_sf"/>
</dbReference>
<keyword evidence="5" id="KW-0206">Cytoskeleton</keyword>